<comment type="similarity">
    <text evidence="1 4">Belongs to the trimethylamine methyltransferase family.</text>
</comment>
<evidence type="ECO:0000313" key="6">
    <source>
        <dbReference type="EMBL" id="MDY0882928.1"/>
    </source>
</evidence>
<evidence type="ECO:0000256" key="5">
    <source>
        <dbReference type="SAM" id="MobiDB-lite"/>
    </source>
</evidence>
<sequence>MSREQRVRRERRGGDKGLKQLPWRQYRNPYKPIEVVSDDQLEAIHQASLRILEEMGIEFLDAEAREILKQKGADVVPGSDRVRLDRHMVTEYVAKAPSQFTLHARNPEHNLIFGKDYINFGSVASAPNVSDLDRGRRPGNFDDYADLMRLCQSLNVVQFIGGYPVEPADRPPSTRHLDAHYAAITLTDKIWHPYSLGRYRIEDAIEMICIARGIDKEQLRREPSLFSIVNSNSPLRLDIPMLQGLMAMARHGQPVVLTPFTLSGAMAPATIGGALAQQNAEALAGIAFIQMVNPGTPCVYGGFTSNVDMKTGAPAFGTPEYTRAALVGGQLARKHGLPYRSSNACAANAVDAQAAYESEMSIWGAVMGHANLILHGAGWMEGGLVASFEKMIVDAEIIQHMGEFLQPLEINDDTLGLDAIREVGPGGHFFGCAHTLARYETAFYAPMLSDWRNFENWRLAGALDTAQRANNLWKQVLRDYTPPALDSARDEALQAFVAKRKEEGGVPA</sequence>
<dbReference type="GO" id="GO:0032259">
    <property type="term" value="P:methylation"/>
    <property type="evidence" value="ECO:0007669"/>
    <property type="project" value="UniProtKB-KW"/>
</dbReference>
<dbReference type="Gene3D" id="3.20.20.480">
    <property type="entry name" value="Trimethylamine methyltransferase-like"/>
    <property type="match status" value="1"/>
</dbReference>
<dbReference type="Proteomes" id="UP001279642">
    <property type="component" value="Unassembled WGS sequence"/>
</dbReference>
<protein>
    <recommendedName>
        <fullName evidence="4">Methyltransferase</fullName>
        <ecNumber evidence="4">2.1.1.-</ecNumber>
    </recommendedName>
</protein>
<proteinExistence type="inferred from homology"/>
<keyword evidence="2 6" id="KW-0489">Methyltransferase</keyword>
<dbReference type="GO" id="GO:0008168">
    <property type="term" value="F:methyltransferase activity"/>
    <property type="evidence" value="ECO:0007669"/>
    <property type="project" value="UniProtKB-KW"/>
</dbReference>
<gene>
    <name evidence="6" type="ORF">SMD27_08735</name>
</gene>
<evidence type="ECO:0000256" key="1">
    <source>
        <dbReference type="ARBA" id="ARBA00007137"/>
    </source>
</evidence>
<feature type="compositionally biased region" description="Basic and acidic residues" evidence="5">
    <location>
        <begin position="1"/>
        <end position="18"/>
    </location>
</feature>
<evidence type="ECO:0000313" key="7">
    <source>
        <dbReference type="Proteomes" id="UP001279642"/>
    </source>
</evidence>
<keyword evidence="3 4" id="KW-0808">Transferase</keyword>
<feature type="region of interest" description="Disordered" evidence="5">
    <location>
        <begin position="1"/>
        <end position="21"/>
    </location>
</feature>
<comment type="caution">
    <text evidence="6">The sequence shown here is derived from an EMBL/GenBank/DDBJ whole genome shotgun (WGS) entry which is preliminary data.</text>
</comment>
<evidence type="ECO:0000256" key="2">
    <source>
        <dbReference type="ARBA" id="ARBA00022603"/>
    </source>
</evidence>
<organism evidence="6 7">
    <name type="scientific">Dongia soli</name>
    <dbReference type="NCBI Taxonomy" id="600628"/>
    <lineage>
        <taxon>Bacteria</taxon>
        <taxon>Pseudomonadati</taxon>
        <taxon>Pseudomonadota</taxon>
        <taxon>Alphaproteobacteria</taxon>
        <taxon>Rhodospirillales</taxon>
        <taxon>Dongiaceae</taxon>
        <taxon>Dongia</taxon>
    </lineage>
</organism>
<dbReference type="InterPro" id="IPR038601">
    <property type="entry name" value="MttB-like_sf"/>
</dbReference>
<reference evidence="6 7" key="1">
    <citation type="journal article" date="2016" name="Antonie Van Leeuwenhoek">
        <title>Dongia soli sp. nov., isolated from soil from Dokdo, Korea.</title>
        <authorList>
            <person name="Kim D.U."/>
            <person name="Lee H."/>
            <person name="Kim H."/>
            <person name="Kim S.G."/>
            <person name="Ka J.O."/>
        </authorList>
    </citation>
    <scope>NUCLEOTIDE SEQUENCE [LARGE SCALE GENOMIC DNA]</scope>
    <source>
        <strain evidence="6 7">D78</strain>
    </source>
</reference>
<name>A0ABU5E9C3_9PROT</name>
<dbReference type="RefSeq" id="WP_320507986.1">
    <property type="nucleotide sequence ID" value="NZ_JAXCLW010000002.1"/>
</dbReference>
<evidence type="ECO:0000256" key="3">
    <source>
        <dbReference type="ARBA" id="ARBA00022679"/>
    </source>
</evidence>
<accession>A0ABU5E9C3</accession>
<dbReference type="PIRSF" id="PIRSF037567">
    <property type="entry name" value="MTTB_MeTrfase"/>
    <property type="match status" value="1"/>
</dbReference>
<dbReference type="Pfam" id="PF06253">
    <property type="entry name" value="MTTB"/>
    <property type="match status" value="1"/>
</dbReference>
<dbReference type="EMBL" id="JAXCLW010000002">
    <property type="protein sequence ID" value="MDY0882928.1"/>
    <property type="molecule type" value="Genomic_DNA"/>
</dbReference>
<dbReference type="InterPro" id="IPR010426">
    <property type="entry name" value="MTTB_MeTrfase"/>
</dbReference>
<dbReference type="EC" id="2.1.1.-" evidence="4"/>
<evidence type="ECO:0000256" key="4">
    <source>
        <dbReference type="PIRNR" id="PIRNR037567"/>
    </source>
</evidence>
<keyword evidence="7" id="KW-1185">Reference proteome</keyword>